<dbReference type="AlphaFoldDB" id="A0AAP9SDS2"/>
<dbReference type="Proteomes" id="UP000503330">
    <property type="component" value="Chromosome"/>
</dbReference>
<dbReference type="GeneID" id="61925270"/>
<proteinExistence type="predicted"/>
<sequence>MTYKQKNWKLLLGLSIAFLIYMSIRCYFKYRNNPTDVIFDLVDVRVFALASVTSLGGTDKMYTIYALLYMIAILLMMQKCTAQRITKGTRRGYIKHVTLLVLLIAFLMSFIFNLVAVVNVHYFFSIESLWNGSYYIAQFLSFLHIFLCFYILGQVYLLLYVITQRSWLSTVLVLLGGIGIMTLDVPLLFYQVDVFENLYGTYSDHQLHFADWCWMMVRLGIVSCVLFEVSKRFFQRRSLLK</sequence>
<evidence type="ECO:0000256" key="1">
    <source>
        <dbReference type="SAM" id="Phobius"/>
    </source>
</evidence>
<name>A0AAP9SDS2_CLOIN</name>
<evidence type="ECO:0000313" key="3">
    <source>
        <dbReference type="Proteomes" id="UP000503330"/>
    </source>
</evidence>
<reference evidence="2 3" key="1">
    <citation type="submission" date="2020-02" db="EMBL/GenBank/DDBJ databases">
        <authorList>
            <person name="Kociolek L.K."/>
            <person name="Ozer E.A."/>
        </authorList>
    </citation>
    <scope>NUCLEOTIDE SEQUENCE [LARGE SCALE GENOMIC DNA]</scope>
    <source>
        <strain evidence="2 3">ATCC 14501</strain>
    </source>
</reference>
<feature type="transmembrane region" description="Helical" evidence="1">
    <location>
        <begin position="171"/>
        <end position="189"/>
    </location>
</feature>
<feature type="transmembrane region" description="Helical" evidence="1">
    <location>
        <begin position="97"/>
        <end position="124"/>
    </location>
</feature>
<keyword evidence="1" id="KW-0812">Transmembrane</keyword>
<keyword evidence="1" id="KW-0472">Membrane</keyword>
<gene>
    <name evidence="2" type="ORF">G4D54_06995</name>
</gene>
<dbReference type="EMBL" id="CP048838">
    <property type="protein sequence ID" value="QJA02189.1"/>
    <property type="molecule type" value="Genomic_DNA"/>
</dbReference>
<keyword evidence="1" id="KW-1133">Transmembrane helix</keyword>
<feature type="transmembrane region" description="Helical" evidence="1">
    <location>
        <begin position="209"/>
        <end position="229"/>
    </location>
</feature>
<feature type="transmembrane region" description="Helical" evidence="1">
    <location>
        <begin position="136"/>
        <end position="159"/>
    </location>
</feature>
<protein>
    <submittedName>
        <fullName evidence="2">Uncharacterized protein</fullName>
    </submittedName>
</protein>
<evidence type="ECO:0000313" key="2">
    <source>
        <dbReference type="EMBL" id="QJA02189.1"/>
    </source>
</evidence>
<dbReference type="RefSeq" id="WP_002608283.1">
    <property type="nucleotide sequence ID" value="NZ_BAAACC010000019.1"/>
</dbReference>
<accession>A0AAP9SDS2</accession>
<organism evidence="2 3">
    <name type="scientific">Clostridium innocuum</name>
    <dbReference type="NCBI Taxonomy" id="1522"/>
    <lineage>
        <taxon>Bacteria</taxon>
        <taxon>Bacillati</taxon>
        <taxon>Bacillota</taxon>
        <taxon>Clostridia</taxon>
        <taxon>Eubacteriales</taxon>
        <taxon>Clostridiaceae</taxon>
        <taxon>Clostridium</taxon>
    </lineage>
</organism>
<feature type="transmembrane region" description="Helical" evidence="1">
    <location>
        <begin position="61"/>
        <end position="77"/>
    </location>
</feature>